<sequence>MSAPHSLRRPEITTLTGKDPGSGRPFIVVVVVDAVIIIIDGENRQIFSAWEQPCDATTVTAGCDLRRWRIEARELDPSLQMTRASPIFNDVAVAVASKASQTFSIVNNLTFPSSIVNSKACAFLGFPTIWGWWRLAEAS</sequence>
<reference evidence="1" key="1">
    <citation type="submission" date="2023-07" db="EMBL/GenBank/DDBJ databases">
        <title>draft genome sequence of fig (Ficus carica).</title>
        <authorList>
            <person name="Takahashi T."/>
            <person name="Nishimura K."/>
        </authorList>
    </citation>
    <scope>NUCLEOTIDE SEQUENCE</scope>
</reference>
<keyword evidence="2" id="KW-1185">Reference proteome</keyword>
<evidence type="ECO:0000313" key="2">
    <source>
        <dbReference type="Proteomes" id="UP001187192"/>
    </source>
</evidence>
<comment type="caution">
    <text evidence="1">The sequence shown here is derived from an EMBL/GenBank/DDBJ whole genome shotgun (WGS) entry which is preliminary data.</text>
</comment>
<name>A0AA88AZJ5_FICCA</name>
<evidence type="ECO:0000313" key="1">
    <source>
        <dbReference type="EMBL" id="GMN53316.1"/>
    </source>
</evidence>
<protein>
    <submittedName>
        <fullName evidence="1">Uncharacterized protein</fullName>
    </submittedName>
</protein>
<accession>A0AA88AZJ5</accession>
<proteinExistence type="predicted"/>
<gene>
    <name evidence="1" type="ORF">TIFTF001_022451</name>
</gene>
<dbReference type="Proteomes" id="UP001187192">
    <property type="component" value="Unassembled WGS sequence"/>
</dbReference>
<dbReference type="AlphaFoldDB" id="A0AA88AZJ5"/>
<organism evidence="1 2">
    <name type="scientific">Ficus carica</name>
    <name type="common">Common fig</name>
    <dbReference type="NCBI Taxonomy" id="3494"/>
    <lineage>
        <taxon>Eukaryota</taxon>
        <taxon>Viridiplantae</taxon>
        <taxon>Streptophyta</taxon>
        <taxon>Embryophyta</taxon>
        <taxon>Tracheophyta</taxon>
        <taxon>Spermatophyta</taxon>
        <taxon>Magnoliopsida</taxon>
        <taxon>eudicotyledons</taxon>
        <taxon>Gunneridae</taxon>
        <taxon>Pentapetalae</taxon>
        <taxon>rosids</taxon>
        <taxon>fabids</taxon>
        <taxon>Rosales</taxon>
        <taxon>Moraceae</taxon>
        <taxon>Ficeae</taxon>
        <taxon>Ficus</taxon>
    </lineage>
</organism>
<dbReference type="EMBL" id="BTGU01000046">
    <property type="protein sequence ID" value="GMN53316.1"/>
    <property type="molecule type" value="Genomic_DNA"/>
</dbReference>